<dbReference type="GO" id="GO:0004714">
    <property type="term" value="F:transmembrane receptor protein tyrosine kinase activity"/>
    <property type="evidence" value="ECO:0007669"/>
    <property type="project" value="TreeGrafter"/>
</dbReference>
<dbReference type="PROSITE" id="PS50011">
    <property type="entry name" value="PROTEIN_KINASE_DOM"/>
    <property type="match status" value="1"/>
</dbReference>
<dbReference type="GO" id="GO:0007169">
    <property type="term" value="P:cell surface receptor protein tyrosine kinase signaling pathway"/>
    <property type="evidence" value="ECO:0007669"/>
    <property type="project" value="TreeGrafter"/>
</dbReference>
<sequence length="97" mass="11272">MAVESLTQGIFRTSSDVWAFGIVLWEIATLGEEPYPEISPFETFTLVASGKRMERPPQCSEELYELMKKCWEHEQENRPSFHDIHEQLKGMLAETDH</sequence>
<dbReference type="SMART" id="SM00219">
    <property type="entry name" value="TyrKc"/>
    <property type="match status" value="1"/>
</dbReference>
<dbReference type="PANTHER" id="PTHR24416:SF620">
    <property type="entry name" value="TYROSINE-PROTEIN KINASE RECEPTOR TORSO"/>
    <property type="match status" value="1"/>
</dbReference>
<dbReference type="Proteomes" id="UP001152795">
    <property type="component" value="Unassembled WGS sequence"/>
</dbReference>
<reference evidence="2" key="1">
    <citation type="submission" date="2020-04" db="EMBL/GenBank/DDBJ databases">
        <authorList>
            <person name="Alioto T."/>
            <person name="Alioto T."/>
            <person name="Gomez Garrido J."/>
        </authorList>
    </citation>
    <scope>NUCLEOTIDE SEQUENCE</scope>
    <source>
        <strain evidence="2">A484AB</strain>
    </source>
</reference>
<dbReference type="OrthoDB" id="10059265at2759"/>
<dbReference type="SUPFAM" id="SSF56112">
    <property type="entry name" value="Protein kinase-like (PK-like)"/>
    <property type="match status" value="1"/>
</dbReference>
<keyword evidence="2" id="KW-0675">Receptor</keyword>
<keyword evidence="2" id="KW-0808">Transferase</keyword>
<keyword evidence="3" id="KW-1185">Reference proteome</keyword>
<dbReference type="PANTHER" id="PTHR24416">
    <property type="entry name" value="TYROSINE-PROTEIN KINASE RECEPTOR"/>
    <property type="match status" value="1"/>
</dbReference>
<protein>
    <submittedName>
        <fullName evidence="2">Proto-oncogene tyrosine- kinase receptor Ret isoform X1</fullName>
    </submittedName>
</protein>
<dbReference type="PRINTS" id="PR00109">
    <property type="entry name" value="TYRKINASE"/>
</dbReference>
<dbReference type="FunFam" id="1.10.510.10:FF:001927">
    <property type="entry name" value="Receptor protein-tyrosine kinase"/>
    <property type="match status" value="1"/>
</dbReference>
<dbReference type="InterPro" id="IPR050122">
    <property type="entry name" value="RTK"/>
</dbReference>
<dbReference type="InterPro" id="IPR000719">
    <property type="entry name" value="Prot_kinase_dom"/>
</dbReference>
<name>A0A7D9LID7_PARCT</name>
<dbReference type="Pfam" id="PF07714">
    <property type="entry name" value="PK_Tyr_Ser-Thr"/>
    <property type="match status" value="1"/>
</dbReference>
<dbReference type="AlphaFoldDB" id="A0A7D9LID7"/>
<evidence type="ECO:0000313" key="2">
    <source>
        <dbReference type="EMBL" id="CAB4033323.1"/>
    </source>
</evidence>
<dbReference type="InterPro" id="IPR011009">
    <property type="entry name" value="Kinase-like_dom_sf"/>
</dbReference>
<dbReference type="EMBL" id="CACRXK020019147">
    <property type="protein sequence ID" value="CAB4033323.1"/>
    <property type="molecule type" value="Genomic_DNA"/>
</dbReference>
<dbReference type="InterPro" id="IPR020635">
    <property type="entry name" value="Tyr_kinase_cat_dom"/>
</dbReference>
<comment type="caution">
    <text evidence="2">The sequence shown here is derived from an EMBL/GenBank/DDBJ whole genome shotgun (WGS) entry which is preliminary data.</text>
</comment>
<keyword evidence="2" id="KW-0418">Kinase</keyword>
<feature type="non-terminal residue" evidence="2">
    <location>
        <position position="1"/>
    </location>
</feature>
<dbReference type="GO" id="GO:0043235">
    <property type="term" value="C:receptor complex"/>
    <property type="evidence" value="ECO:0007669"/>
    <property type="project" value="TreeGrafter"/>
</dbReference>
<feature type="domain" description="Protein kinase" evidence="1">
    <location>
        <begin position="1"/>
        <end position="88"/>
    </location>
</feature>
<organism evidence="2 3">
    <name type="scientific">Paramuricea clavata</name>
    <name type="common">Red gorgonian</name>
    <name type="synonym">Violescent sea-whip</name>
    <dbReference type="NCBI Taxonomy" id="317549"/>
    <lineage>
        <taxon>Eukaryota</taxon>
        <taxon>Metazoa</taxon>
        <taxon>Cnidaria</taxon>
        <taxon>Anthozoa</taxon>
        <taxon>Octocorallia</taxon>
        <taxon>Malacalcyonacea</taxon>
        <taxon>Plexauridae</taxon>
        <taxon>Paramuricea</taxon>
    </lineage>
</organism>
<evidence type="ECO:0000313" key="3">
    <source>
        <dbReference type="Proteomes" id="UP001152795"/>
    </source>
</evidence>
<dbReference type="Gene3D" id="1.10.510.10">
    <property type="entry name" value="Transferase(Phosphotransferase) domain 1"/>
    <property type="match status" value="1"/>
</dbReference>
<gene>
    <name evidence="2" type="ORF">PACLA_8A033331</name>
</gene>
<dbReference type="GO" id="GO:0005524">
    <property type="term" value="F:ATP binding"/>
    <property type="evidence" value="ECO:0007669"/>
    <property type="project" value="InterPro"/>
</dbReference>
<proteinExistence type="predicted"/>
<evidence type="ECO:0000259" key="1">
    <source>
        <dbReference type="PROSITE" id="PS50011"/>
    </source>
</evidence>
<dbReference type="InterPro" id="IPR001245">
    <property type="entry name" value="Ser-Thr/Tyr_kinase_cat_dom"/>
</dbReference>
<dbReference type="GO" id="GO:0005886">
    <property type="term" value="C:plasma membrane"/>
    <property type="evidence" value="ECO:0007669"/>
    <property type="project" value="TreeGrafter"/>
</dbReference>
<accession>A0A7D9LID7</accession>